<accession>A0A4R5CFL5</accession>
<dbReference type="GO" id="GO:0016491">
    <property type="term" value="F:oxidoreductase activity"/>
    <property type="evidence" value="ECO:0007669"/>
    <property type="project" value="UniProtKB-KW"/>
</dbReference>
<dbReference type="InterPro" id="IPR042204">
    <property type="entry name" value="2Fe-2S-bd_N"/>
</dbReference>
<keyword evidence="2" id="KW-0812">Transmembrane</keyword>
<evidence type="ECO:0000313" key="4">
    <source>
        <dbReference type="Proteomes" id="UP000294739"/>
    </source>
</evidence>
<dbReference type="SUPFAM" id="SSF54292">
    <property type="entry name" value="2Fe-2S ferredoxin-like"/>
    <property type="match status" value="1"/>
</dbReference>
<dbReference type="OrthoDB" id="573392at2"/>
<keyword evidence="2" id="KW-1133">Transmembrane helix</keyword>
<evidence type="ECO:0000256" key="2">
    <source>
        <dbReference type="SAM" id="Phobius"/>
    </source>
</evidence>
<feature type="transmembrane region" description="Helical" evidence="2">
    <location>
        <begin position="12"/>
        <end position="32"/>
    </location>
</feature>
<comment type="caution">
    <text evidence="3">The sequence shown here is derived from an EMBL/GenBank/DDBJ whole genome shotgun (WGS) entry which is preliminary data.</text>
</comment>
<dbReference type="Proteomes" id="UP000294739">
    <property type="component" value="Unassembled WGS sequence"/>
</dbReference>
<evidence type="ECO:0000313" key="3">
    <source>
        <dbReference type="EMBL" id="TDD98918.1"/>
    </source>
</evidence>
<organism evidence="3 4">
    <name type="scientific">Jiangella asiatica</name>
    <dbReference type="NCBI Taxonomy" id="2530372"/>
    <lineage>
        <taxon>Bacteria</taxon>
        <taxon>Bacillati</taxon>
        <taxon>Actinomycetota</taxon>
        <taxon>Actinomycetes</taxon>
        <taxon>Jiangellales</taxon>
        <taxon>Jiangellaceae</taxon>
        <taxon>Jiangella</taxon>
    </lineage>
</organism>
<dbReference type="EMBL" id="SMKZ01000064">
    <property type="protein sequence ID" value="TDD98918.1"/>
    <property type="molecule type" value="Genomic_DNA"/>
</dbReference>
<name>A0A4R5CFL5_9ACTN</name>
<dbReference type="InParanoid" id="A0A4R5CFL5"/>
<proteinExistence type="predicted"/>
<protein>
    <submittedName>
        <fullName evidence="3">(2Fe-2S)-binding protein</fullName>
    </submittedName>
</protein>
<dbReference type="Pfam" id="PF13510">
    <property type="entry name" value="Fer2_4"/>
    <property type="match status" value="1"/>
</dbReference>
<gene>
    <name evidence="3" type="ORF">E1269_28360</name>
</gene>
<dbReference type="Gene3D" id="3.10.20.440">
    <property type="entry name" value="2Fe-2S iron-sulphur cluster binding domain, sarcosine oxidase, alpha subunit, N-terminal domain"/>
    <property type="match status" value="1"/>
</dbReference>
<evidence type="ECO:0000256" key="1">
    <source>
        <dbReference type="ARBA" id="ARBA00023002"/>
    </source>
</evidence>
<keyword evidence="4" id="KW-1185">Reference proteome</keyword>
<dbReference type="InterPro" id="IPR036010">
    <property type="entry name" value="2Fe-2S_ferredoxin-like_sf"/>
</dbReference>
<dbReference type="RefSeq" id="WP_131900968.1">
    <property type="nucleotide sequence ID" value="NZ_SMKZ01000064.1"/>
</dbReference>
<sequence length="90" mass="9585">MSHTFDFDGRAIPFTTGQSVGAALVAAGIRAWRTTRREGRPRGIFCGIGVCFDCLVEVDGVPNQRACLVPAAADMIVRRQEGAGRGHLAV</sequence>
<reference evidence="3 4" key="1">
    <citation type="submission" date="2019-03" db="EMBL/GenBank/DDBJ databases">
        <title>Draft genome sequences of novel Actinobacteria.</title>
        <authorList>
            <person name="Sahin N."/>
            <person name="Ay H."/>
            <person name="Saygin H."/>
        </authorList>
    </citation>
    <scope>NUCLEOTIDE SEQUENCE [LARGE SCALE GENOMIC DNA]</scope>
    <source>
        <strain evidence="3 4">5K138</strain>
    </source>
</reference>
<keyword evidence="2" id="KW-0472">Membrane</keyword>
<keyword evidence="1" id="KW-0560">Oxidoreductase</keyword>
<dbReference type="AlphaFoldDB" id="A0A4R5CFL5"/>
<dbReference type="GO" id="GO:0051536">
    <property type="term" value="F:iron-sulfur cluster binding"/>
    <property type="evidence" value="ECO:0007669"/>
    <property type="project" value="InterPro"/>
</dbReference>